<organism evidence="2 3">
    <name type="scientific">Pleurodeles waltl</name>
    <name type="common">Iberian ribbed newt</name>
    <dbReference type="NCBI Taxonomy" id="8319"/>
    <lineage>
        <taxon>Eukaryota</taxon>
        <taxon>Metazoa</taxon>
        <taxon>Chordata</taxon>
        <taxon>Craniata</taxon>
        <taxon>Vertebrata</taxon>
        <taxon>Euteleostomi</taxon>
        <taxon>Amphibia</taxon>
        <taxon>Batrachia</taxon>
        <taxon>Caudata</taxon>
        <taxon>Salamandroidea</taxon>
        <taxon>Salamandridae</taxon>
        <taxon>Pleurodelinae</taxon>
        <taxon>Pleurodeles</taxon>
    </lineage>
</organism>
<keyword evidence="3" id="KW-1185">Reference proteome</keyword>
<evidence type="ECO:0000313" key="3">
    <source>
        <dbReference type="Proteomes" id="UP001066276"/>
    </source>
</evidence>
<sequence>MNSPDTSFIYSKPFTIRDSIPSHLDPRSLRNQAVDPLGPCRLPEAPAEVNSEVSPIPSHAAPPVRAAVPHLGR</sequence>
<feature type="region of interest" description="Disordered" evidence="1">
    <location>
        <begin position="35"/>
        <end position="73"/>
    </location>
</feature>
<dbReference type="EMBL" id="JANPWB010000009">
    <property type="protein sequence ID" value="KAJ1156177.1"/>
    <property type="molecule type" value="Genomic_DNA"/>
</dbReference>
<comment type="caution">
    <text evidence="2">The sequence shown here is derived from an EMBL/GenBank/DDBJ whole genome shotgun (WGS) entry which is preliminary data.</text>
</comment>
<evidence type="ECO:0000256" key="1">
    <source>
        <dbReference type="SAM" id="MobiDB-lite"/>
    </source>
</evidence>
<dbReference type="AlphaFoldDB" id="A0AAV7RUH8"/>
<name>A0AAV7RUH8_PLEWA</name>
<dbReference type="Proteomes" id="UP001066276">
    <property type="component" value="Chromosome 5"/>
</dbReference>
<protein>
    <submittedName>
        <fullName evidence="2">Uncharacterized protein</fullName>
    </submittedName>
</protein>
<accession>A0AAV7RUH8</accession>
<reference evidence="2" key="1">
    <citation type="journal article" date="2022" name="bioRxiv">
        <title>Sequencing and chromosome-scale assembly of the giantPleurodeles waltlgenome.</title>
        <authorList>
            <person name="Brown T."/>
            <person name="Elewa A."/>
            <person name="Iarovenko S."/>
            <person name="Subramanian E."/>
            <person name="Araus A.J."/>
            <person name="Petzold A."/>
            <person name="Susuki M."/>
            <person name="Suzuki K.-i.T."/>
            <person name="Hayashi T."/>
            <person name="Toyoda A."/>
            <person name="Oliveira C."/>
            <person name="Osipova E."/>
            <person name="Leigh N.D."/>
            <person name="Simon A."/>
            <person name="Yun M.H."/>
        </authorList>
    </citation>
    <scope>NUCLEOTIDE SEQUENCE</scope>
    <source>
        <strain evidence="2">20211129_DDA</strain>
        <tissue evidence="2">Liver</tissue>
    </source>
</reference>
<evidence type="ECO:0000313" key="2">
    <source>
        <dbReference type="EMBL" id="KAJ1156177.1"/>
    </source>
</evidence>
<feature type="compositionally biased region" description="Low complexity" evidence="1">
    <location>
        <begin position="57"/>
        <end position="73"/>
    </location>
</feature>
<gene>
    <name evidence="2" type="ORF">NDU88_008901</name>
</gene>
<proteinExistence type="predicted"/>